<name>A0AAV7TV04_PLEWA</name>
<dbReference type="EMBL" id="JANPWB010000006">
    <property type="protein sequence ID" value="KAJ1179649.1"/>
    <property type="molecule type" value="Genomic_DNA"/>
</dbReference>
<accession>A0AAV7TV04</accession>
<feature type="compositionally biased region" description="Polar residues" evidence="1">
    <location>
        <begin position="144"/>
        <end position="155"/>
    </location>
</feature>
<sequence length="161" mass="18206">MNNTNTRWGQSPLEASVRVSPLLPGNARHRRRSPPWQPAPAGGQRWGCCARWAEGEAGRGIEDQTAHVIVGKLRLPSHRFSDSIDTPEPCAVQRWTVSSSGYFGLPKTFCEVAQKIRFLAGKDVVALKRMMDHHKPYFPERTSTHLCSSKRNQQKMLDRRS</sequence>
<protein>
    <submittedName>
        <fullName evidence="2">Uncharacterized protein</fullName>
    </submittedName>
</protein>
<comment type="caution">
    <text evidence="2">The sequence shown here is derived from an EMBL/GenBank/DDBJ whole genome shotgun (WGS) entry which is preliminary data.</text>
</comment>
<organism evidence="2 3">
    <name type="scientific">Pleurodeles waltl</name>
    <name type="common">Iberian ribbed newt</name>
    <dbReference type="NCBI Taxonomy" id="8319"/>
    <lineage>
        <taxon>Eukaryota</taxon>
        <taxon>Metazoa</taxon>
        <taxon>Chordata</taxon>
        <taxon>Craniata</taxon>
        <taxon>Vertebrata</taxon>
        <taxon>Euteleostomi</taxon>
        <taxon>Amphibia</taxon>
        <taxon>Batrachia</taxon>
        <taxon>Caudata</taxon>
        <taxon>Salamandroidea</taxon>
        <taxon>Salamandridae</taxon>
        <taxon>Pleurodelinae</taxon>
        <taxon>Pleurodeles</taxon>
    </lineage>
</organism>
<reference evidence="2" key="1">
    <citation type="journal article" date="2022" name="bioRxiv">
        <title>Sequencing and chromosome-scale assembly of the giantPleurodeles waltlgenome.</title>
        <authorList>
            <person name="Brown T."/>
            <person name="Elewa A."/>
            <person name="Iarovenko S."/>
            <person name="Subramanian E."/>
            <person name="Araus A.J."/>
            <person name="Petzold A."/>
            <person name="Susuki M."/>
            <person name="Suzuki K.-i.T."/>
            <person name="Hayashi T."/>
            <person name="Toyoda A."/>
            <person name="Oliveira C."/>
            <person name="Osipova E."/>
            <person name="Leigh N.D."/>
            <person name="Simon A."/>
            <person name="Yun M.H."/>
        </authorList>
    </citation>
    <scope>NUCLEOTIDE SEQUENCE</scope>
    <source>
        <strain evidence="2">20211129_DDA</strain>
        <tissue evidence="2">Liver</tissue>
    </source>
</reference>
<evidence type="ECO:0000256" key="1">
    <source>
        <dbReference type="SAM" id="MobiDB-lite"/>
    </source>
</evidence>
<dbReference type="Proteomes" id="UP001066276">
    <property type="component" value="Chromosome 3_2"/>
</dbReference>
<gene>
    <name evidence="2" type="ORF">NDU88_004883</name>
</gene>
<dbReference type="AlphaFoldDB" id="A0AAV7TV04"/>
<keyword evidence="3" id="KW-1185">Reference proteome</keyword>
<feature type="region of interest" description="Disordered" evidence="1">
    <location>
        <begin position="141"/>
        <end position="161"/>
    </location>
</feature>
<proteinExistence type="predicted"/>
<evidence type="ECO:0000313" key="2">
    <source>
        <dbReference type="EMBL" id="KAJ1179649.1"/>
    </source>
</evidence>
<evidence type="ECO:0000313" key="3">
    <source>
        <dbReference type="Proteomes" id="UP001066276"/>
    </source>
</evidence>